<dbReference type="AlphaFoldDB" id="A0A7W8XRW7"/>
<sequence>MTDNQATGVDGAKHFLKENGDVWTKWVSPDAAKKIKASL</sequence>
<accession>A0A7W8XRW7</accession>
<evidence type="ECO:0000313" key="2">
    <source>
        <dbReference type="Proteomes" id="UP000549882"/>
    </source>
</evidence>
<organism evidence="1 2">
    <name type="scientific">Rhizobium paranaense</name>
    <dbReference type="NCBI Taxonomy" id="1650438"/>
    <lineage>
        <taxon>Bacteria</taxon>
        <taxon>Pseudomonadati</taxon>
        <taxon>Pseudomonadota</taxon>
        <taxon>Alphaproteobacteria</taxon>
        <taxon>Hyphomicrobiales</taxon>
        <taxon>Rhizobiaceae</taxon>
        <taxon>Rhizobium/Agrobacterium group</taxon>
        <taxon>Rhizobium</taxon>
    </lineage>
</organism>
<keyword evidence="2" id="KW-1185">Reference proteome</keyword>
<reference evidence="1 2" key="1">
    <citation type="submission" date="2020-08" db="EMBL/GenBank/DDBJ databases">
        <title>Genomic Encyclopedia of Type Strains, Phase IV (KMG-V): Genome sequencing to study the core and pangenomes of soil and plant-associated prokaryotes.</title>
        <authorList>
            <person name="Whitman W."/>
        </authorList>
    </citation>
    <scope>NUCLEOTIDE SEQUENCE [LARGE SCALE GENOMIC DNA]</scope>
    <source>
        <strain evidence="1 2">SEMIA 4064</strain>
    </source>
</reference>
<comment type="caution">
    <text evidence="1">The sequence shown here is derived from an EMBL/GenBank/DDBJ whole genome shotgun (WGS) entry which is preliminary data.</text>
</comment>
<dbReference type="EMBL" id="JACHBI010000005">
    <property type="protein sequence ID" value="MBB5574391.1"/>
    <property type="molecule type" value="Genomic_DNA"/>
</dbReference>
<dbReference type="Proteomes" id="UP000549882">
    <property type="component" value="Unassembled WGS sequence"/>
</dbReference>
<name>A0A7W8XRW7_9HYPH</name>
<evidence type="ECO:0000313" key="1">
    <source>
        <dbReference type="EMBL" id="MBB5574391.1"/>
    </source>
</evidence>
<gene>
    <name evidence="1" type="ORF">GGD50_003018</name>
</gene>
<protein>
    <submittedName>
        <fullName evidence="1">ABC-type proline/glycine betaine transport system substrate-binding protein</fullName>
    </submittedName>
</protein>
<proteinExistence type="predicted"/>